<dbReference type="AlphaFoldDB" id="A0A149U149"/>
<evidence type="ECO:0000313" key="4">
    <source>
        <dbReference type="Proteomes" id="UP000075411"/>
    </source>
</evidence>
<gene>
    <name evidence="3" type="ORF">AD947_04590</name>
</gene>
<reference evidence="3 4" key="1">
    <citation type="submission" date="2015-06" db="EMBL/GenBank/DDBJ databases">
        <title>Improved classification and identification of acetic acid bacteria using matrix-assisted laser desorption/ionization time-of-flight mass spectrometry; Gluconobacter nephelii and Gluconobacter uchimurae are later heterotypic synonyms of Gluconobacter japonicus and Gluconobacter oxydans, respectively.</title>
        <authorList>
            <person name="Li L."/>
            <person name="Cleenwerck I."/>
            <person name="De Vuyst L."/>
            <person name="Vandamme P."/>
        </authorList>
    </citation>
    <scope>NUCLEOTIDE SEQUENCE [LARGE SCALE GENOMIC DNA]</scope>
    <source>
        <strain evidence="3 4">LMG 1663</strain>
    </source>
</reference>
<dbReference type="PATRIC" id="fig|104102.12.peg.759"/>
<evidence type="ECO:0000313" key="3">
    <source>
        <dbReference type="EMBL" id="KXV59173.1"/>
    </source>
</evidence>
<dbReference type="EMBL" id="LHZT01000108">
    <property type="protein sequence ID" value="KXV59173.1"/>
    <property type="molecule type" value="Genomic_DNA"/>
</dbReference>
<evidence type="ECO:0000256" key="1">
    <source>
        <dbReference type="SAM" id="MobiDB-lite"/>
    </source>
</evidence>
<dbReference type="OrthoDB" id="7497539at2"/>
<feature type="region of interest" description="Disordered" evidence="1">
    <location>
        <begin position="1"/>
        <end position="26"/>
    </location>
</feature>
<protein>
    <recommendedName>
        <fullName evidence="2">Baseplate protein J-like barrel domain-containing protein</fullName>
    </recommendedName>
</protein>
<name>A0A149U149_9PROT</name>
<accession>A0A149U149</accession>
<proteinExistence type="predicted"/>
<sequence length="424" mass="42615">MEVRPVSASNTIPGASINQTAGSGTTSVPAPVLDATGFIMPEEPDMLAGVLADINAAFGNTLNTDLSTPQGQLAMSLTAILGDAYDQFLALANGVDPARASGRMQDAIGRLYFMSRLPATATVVTCLCTGVAGTLIPQGALVQDATGNSYAADAAIMLDATGTGSGTFSCTQAGEIICPAQSIAISQSLAGWATVTNPVAGMTGRAVESRTAFEERRRISVAANAIGPLDAISAAVQAVPGVSDAFVTDNSTSTAITVGGVTLAPYSLYVCVSGGADQAIAQAILRKKPPGCAYTGSTTVTVTDPNTAYSTAPSYSVSFQRATPTPLFVKVTMVASSTVPSTATTAVQSAIQAAFAGNDGGSRARIGATLYASRFYAGIAALGTWAQIADITLGTPATPTGVSATFGVSQVPTLDPANISVVFA</sequence>
<organism evidence="3 4">
    <name type="scientific">Acetobacter tropicalis</name>
    <dbReference type="NCBI Taxonomy" id="104102"/>
    <lineage>
        <taxon>Bacteria</taxon>
        <taxon>Pseudomonadati</taxon>
        <taxon>Pseudomonadota</taxon>
        <taxon>Alphaproteobacteria</taxon>
        <taxon>Acetobacterales</taxon>
        <taxon>Acetobacteraceae</taxon>
        <taxon>Acetobacter</taxon>
    </lineage>
</organism>
<feature type="compositionally biased region" description="Polar residues" evidence="1">
    <location>
        <begin position="7"/>
        <end position="26"/>
    </location>
</feature>
<comment type="caution">
    <text evidence="3">The sequence shown here is derived from an EMBL/GenBank/DDBJ whole genome shotgun (WGS) entry which is preliminary data.</text>
</comment>
<dbReference type="Pfam" id="PF04865">
    <property type="entry name" value="Baseplate_J"/>
    <property type="match status" value="1"/>
</dbReference>
<evidence type="ECO:0000259" key="2">
    <source>
        <dbReference type="Pfam" id="PF04865"/>
    </source>
</evidence>
<feature type="domain" description="Baseplate protein J-like barrel" evidence="2">
    <location>
        <begin position="127"/>
        <end position="204"/>
    </location>
</feature>
<dbReference type="InterPro" id="IPR006949">
    <property type="entry name" value="Barrel_Baseplate_J-like"/>
</dbReference>
<dbReference type="Proteomes" id="UP000075411">
    <property type="component" value="Unassembled WGS sequence"/>
</dbReference>